<evidence type="ECO:0000313" key="1">
    <source>
        <dbReference type="EMBL" id="GLK77636.1"/>
    </source>
</evidence>
<sequence length="369" mass="39753">MYSSLDGAKKCAKTLCRLLDGSGFIYRLSSCQAAIAKAGGYRDWRDLEGALGSGRRPTDLDAFQRRLPRLLPNACGPVVQAWLDHSLDGDKSLDPDAPPRWYLHALLFVLVTAALHRSRTPALRRGSGPGQELRENLVVGLLLNHRGLARAAPRVDPKTLSIVFKGEPASLFGEDFRHPRFEIELAALTEAGIIEAREGKISVSSPDPDLVVARVADHMAGRALVGIGAVAKDSAGTLLDALVTIGVRNAARVADAIAQQGSKAFITPSGAVLDLLSELAEDGDIETFAKTYHLFATILPMNAAYVRRSVPAKVSSRYLARHRALSASRIMTYAAKNPEWAESLKRTVAEPALFARTVEDMADAISRAA</sequence>
<comment type="caution">
    <text evidence="1">The sequence shown here is derived from an EMBL/GenBank/DDBJ whole genome shotgun (WGS) entry which is preliminary data.</text>
</comment>
<proteinExistence type="predicted"/>
<accession>A0A9W6N4V4</accession>
<organism evidence="1 2">
    <name type="scientific">Methylopila jiangsuensis</name>
    <dbReference type="NCBI Taxonomy" id="586230"/>
    <lineage>
        <taxon>Bacteria</taxon>
        <taxon>Pseudomonadati</taxon>
        <taxon>Pseudomonadota</taxon>
        <taxon>Alphaproteobacteria</taxon>
        <taxon>Hyphomicrobiales</taxon>
        <taxon>Methylopilaceae</taxon>
        <taxon>Methylopila</taxon>
    </lineage>
</organism>
<keyword evidence="2" id="KW-1185">Reference proteome</keyword>
<reference evidence="1" key="2">
    <citation type="submission" date="2023-01" db="EMBL/GenBank/DDBJ databases">
        <authorList>
            <person name="Sun Q."/>
            <person name="Evtushenko L."/>
        </authorList>
    </citation>
    <scope>NUCLEOTIDE SEQUENCE</scope>
    <source>
        <strain evidence="1">VKM B-2555</strain>
    </source>
</reference>
<evidence type="ECO:0000313" key="2">
    <source>
        <dbReference type="Proteomes" id="UP001143364"/>
    </source>
</evidence>
<reference evidence="1" key="1">
    <citation type="journal article" date="2014" name="Int. J. Syst. Evol. Microbiol.">
        <title>Complete genome sequence of Corynebacterium casei LMG S-19264T (=DSM 44701T), isolated from a smear-ripened cheese.</title>
        <authorList>
            <consortium name="US DOE Joint Genome Institute (JGI-PGF)"/>
            <person name="Walter F."/>
            <person name="Albersmeier A."/>
            <person name="Kalinowski J."/>
            <person name="Ruckert C."/>
        </authorList>
    </citation>
    <scope>NUCLEOTIDE SEQUENCE</scope>
    <source>
        <strain evidence="1">VKM B-2555</strain>
    </source>
</reference>
<name>A0A9W6N4V4_9HYPH</name>
<dbReference type="RefSeq" id="WP_271205477.1">
    <property type="nucleotide sequence ID" value="NZ_BSFK01000016.1"/>
</dbReference>
<dbReference type="EMBL" id="BSFK01000016">
    <property type="protein sequence ID" value="GLK77636.1"/>
    <property type="molecule type" value="Genomic_DNA"/>
</dbReference>
<dbReference type="Proteomes" id="UP001143364">
    <property type="component" value="Unassembled WGS sequence"/>
</dbReference>
<dbReference type="AlphaFoldDB" id="A0A9W6N4V4"/>
<protein>
    <submittedName>
        <fullName evidence="1">Uncharacterized protein</fullName>
    </submittedName>
</protein>
<gene>
    <name evidence="1" type="ORF">GCM10008171_28900</name>
</gene>